<organism evidence="2 3">
    <name type="scientific">Pteropus vampyrus</name>
    <name type="common">Large flying fox</name>
    <dbReference type="NCBI Taxonomy" id="132908"/>
    <lineage>
        <taxon>Eukaryota</taxon>
        <taxon>Metazoa</taxon>
        <taxon>Chordata</taxon>
        <taxon>Craniata</taxon>
        <taxon>Vertebrata</taxon>
        <taxon>Euteleostomi</taxon>
        <taxon>Mammalia</taxon>
        <taxon>Eutheria</taxon>
        <taxon>Laurasiatheria</taxon>
        <taxon>Chiroptera</taxon>
        <taxon>Yinpterochiroptera</taxon>
        <taxon>Pteropodoidea</taxon>
        <taxon>Pteropodidae</taxon>
        <taxon>Pteropodinae</taxon>
        <taxon>Pteropus</taxon>
    </lineage>
</organism>
<dbReference type="OrthoDB" id="301415at2759"/>
<dbReference type="GeneID" id="105311517"/>
<accession>A0A6P3S695</accession>
<reference evidence="3" key="1">
    <citation type="submission" date="2025-08" db="UniProtKB">
        <authorList>
            <consortium name="RefSeq"/>
        </authorList>
    </citation>
    <scope>IDENTIFICATION</scope>
    <source>
        <tissue evidence="3">Kidney</tissue>
    </source>
</reference>
<evidence type="ECO:0000313" key="3">
    <source>
        <dbReference type="RefSeq" id="XP_011385805.2"/>
    </source>
</evidence>
<sequence>MQRLSALGLEKRVGKSVLGKVHLAMVRYHEAGRFCQKGEAWDRVSAVFHLQHAADLGELEAVVGLGLMCSRLPHHILPDVSLQVSRPGPGQERPRRPPPPPQRPTRCGRGAGGQGRGCMGSRGRDGAIGPARPPECRLLLGGVARPCRAVAPA</sequence>
<dbReference type="RefSeq" id="XP_011385805.2">
    <property type="nucleotide sequence ID" value="XM_011387503.2"/>
</dbReference>
<proteinExistence type="predicted"/>
<evidence type="ECO:0000256" key="1">
    <source>
        <dbReference type="SAM" id="MobiDB-lite"/>
    </source>
</evidence>
<name>A0A6P3S695_PTEVA</name>
<dbReference type="KEGG" id="pvp:105311517"/>
<protein>
    <submittedName>
        <fullName evidence="3">Eukaryotic elongation factor 2 kinase-like</fullName>
    </submittedName>
</protein>
<feature type="compositionally biased region" description="Gly residues" evidence="1">
    <location>
        <begin position="109"/>
        <end position="120"/>
    </location>
</feature>
<gene>
    <name evidence="3" type="primary">LOC105311517</name>
</gene>
<feature type="region of interest" description="Disordered" evidence="1">
    <location>
        <begin position="80"/>
        <end position="131"/>
    </location>
</feature>
<evidence type="ECO:0000313" key="2">
    <source>
        <dbReference type="Proteomes" id="UP000515202"/>
    </source>
</evidence>
<keyword evidence="2" id="KW-1185">Reference proteome</keyword>
<dbReference type="AlphaFoldDB" id="A0A6P3S695"/>
<dbReference type="Proteomes" id="UP000515202">
    <property type="component" value="Unplaced"/>
</dbReference>